<feature type="transmembrane region" description="Helical" evidence="1">
    <location>
        <begin position="207"/>
        <end position="228"/>
    </location>
</feature>
<feature type="domain" description="DUF7973" evidence="2">
    <location>
        <begin position="170"/>
        <end position="309"/>
    </location>
</feature>
<evidence type="ECO:0000259" key="2">
    <source>
        <dbReference type="Pfam" id="PF25928"/>
    </source>
</evidence>
<keyword evidence="1" id="KW-1133">Transmembrane helix</keyword>
<feature type="transmembrane region" description="Helical" evidence="1">
    <location>
        <begin position="58"/>
        <end position="76"/>
    </location>
</feature>
<dbReference type="InterPro" id="IPR058279">
    <property type="entry name" value="DUF7973"/>
</dbReference>
<gene>
    <name evidence="3" type="ORF">SDC9_109817</name>
</gene>
<protein>
    <recommendedName>
        <fullName evidence="2">DUF7973 domain-containing protein</fullName>
    </recommendedName>
</protein>
<evidence type="ECO:0000313" key="3">
    <source>
        <dbReference type="EMBL" id="MPM62939.1"/>
    </source>
</evidence>
<proteinExistence type="predicted"/>
<accession>A0A645BBT8</accession>
<feature type="transmembrane region" description="Helical" evidence="1">
    <location>
        <begin position="240"/>
        <end position="273"/>
    </location>
</feature>
<name>A0A645BBT8_9ZZZZ</name>
<evidence type="ECO:0000256" key="1">
    <source>
        <dbReference type="SAM" id="Phobius"/>
    </source>
</evidence>
<feature type="domain" description="DUF7973" evidence="2">
    <location>
        <begin position="4"/>
        <end position="159"/>
    </location>
</feature>
<feature type="transmembrane region" description="Helical" evidence="1">
    <location>
        <begin position="6"/>
        <end position="27"/>
    </location>
</feature>
<sequence>MTTDILVYLAAFGGGFLGAAFGALFAFSFVGITLLAGIAIAISTGDASWISLISFGPFFGPHISFAGGVGAAAYAYRRGYLSGVRDIATPLVSLAKPDVLLVGGLFGVGGLIVHDIVSIIPWLGTHTDLPGITVVISGIAARLIFGKTGIIGTNSEGLTGSAKFRPNDKDCWVRYQEGWGNAAILSLGVGLLSAWATVALTQAFPEAAGSVVLLGFGVSATSLVFLTLGAAVPVTHHMTLIAALGAANFLTITGSPLAAVLIGTCFGIVSGLAGEAFSRLWQIRGDTHVDPPASAIWPMTVVVLAIAGLF</sequence>
<keyword evidence="1" id="KW-0472">Membrane</keyword>
<feature type="transmembrane region" description="Helical" evidence="1">
    <location>
        <begin position="99"/>
        <end position="123"/>
    </location>
</feature>
<organism evidence="3">
    <name type="scientific">bioreactor metagenome</name>
    <dbReference type="NCBI Taxonomy" id="1076179"/>
    <lineage>
        <taxon>unclassified sequences</taxon>
        <taxon>metagenomes</taxon>
        <taxon>ecological metagenomes</taxon>
    </lineage>
</organism>
<feature type="transmembrane region" description="Helical" evidence="1">
    <location>
        <begin position="129"/>
        <end position="145"/>
    </location>
</feature>
<keyword evidence="1" id="KW-0812">Transmembrane</keyword>
<comment type="caution">
    <text evidence="3">The sequence shown here is derived from an EMBL/GenBank/DDBJ whole genome shotgun (WGS) entry which is preliminary data.</text>
</comment>
<dbReference type="AlphaFoldDB" id="A0A645BBT8"/>
<feature type="transmembrane region" description="Helical" evidence="1">
    <location>
        <begin position="182"/>
        <end position="201"/>
    </location>
</feature>
<dbReference type="EMBL" id="VSSQ01019131">
    <property type="protein sequence ID" value="MPM62939.1"/>
    <property type="molecule type" value="Genomic_DNA"/>
</dbReference>
<reference evidence="3" key="1">
    <citation type="submission" date="2019-08" db="EMBL/GenBank/DDBJ databases">
        <authorList>
            <person name="Kucharzyk K."/>
            <person name="Murdoch R.W."/>
            <person name="Higgins S."/>
            <person name="Loffler F."/>
        </authorList>
    </citation>
    <scope>NUCLEOTIDE SEQUENCE</scope>
</reference>
<dbReference type="Pfam" id="PF25928">
    <property type="entry name" value="DUF7973"/>
    <property type="match status" value="2"/>
</dbReference>